<feature type="domain" description="Protein kinase" evidence="9">
    <location>
        <begin position="18"/>
        <end position="281"/>
    </location>
</feature>
<keyword evidence="8" id="KW-0472">Membrane</keyword>
<name>A0A9X1NBI5_9ACTN</name>
<dbReference type="AlphaFoldDB" id="A0A9X1NBI5"/>
<evidence type="ECO:0000256" key="2">
    <source>
        <dbReference type="ARBA" id="ARBA00022527"/>
    </source>
</evidence>
<dbReference type="PROSITE" id="PS00108">
    <property type="entry name" value="PROTEIN_KINASE_ST"/>
    <property type="match status" value="1"/>
</dbReference>
<dbReference type="EMBL" id="JAJOMB010000007">
    <property type="protein sequence ID" value="MCD5312182.1"/>
    <property type="molecule type" value="Genomic_DNA"/>
</dbReference>
<protein>
    <recommendedName>
        <fullName evidence="1">non-specific serine/threonine protein kinase</fullName>
        <ecNumber evidence="1">2.7.11.1</ecNumber>
    </recommendedName>
</protein>
<dbReference type="Gene3D" id="3.30.200.20">
    <property type="entry name" value="Phosphorylase Kinase, domain 1"/>
    <property type="match status" value="1"/>
</dbReference>
<keyword evidence="4" id="KW-0547">Nucleotide-binding</keyword>
<dbReference type="FunFam" id="1.10.510.10:FF:000021">
    <property type="entry name" value="Serine/threonine protein kinase"/>
    <property type="match status" value="1"/>
</dbReference>
<comment type="caution">
    <text evidence="10">The sequence shown here is derived from an EMBL/GenBank/DDBJ whole genome shotgun (WGS) entry which is preliminary data.</text>
</comment>
<evidence type="ECO:0000256" key="4">
    <source>
        <dbReference type="ARBA" id="ARBA00022741"/>
    </source>
</evidence>
<evidence type="ECO:0000256" key="3">
    <source>
        <dbReference type="ARBA" id="ARBA00022679"/>
    </source>
</evidence>
<dbReference type="GO" id="GO:0004674">
    <property type="term" value="F:protein serine/threonine kinase activity"/>
    <property type="evidence" value="ECO:0007669"/>
    <property type="project" value="UniProtKB-KW"/>
</dbReference>
<organism evidence="10 11">
    <name type="scientific">Kineosporia babensis</name>
    <dbReference type="NCBI Taxonomy" id="499548"/>
    <lineage>
        <taxon>Bacteria</taxon>
        <taxon>Bacillati</taxon>
        <taxon>Actinomycetota</taxon>
        <taxon>Actinomycetes</taxon>
        <taxon>Kineosporiales</taxon>
        <taxon>Kineosporiaceae</taxon>
        <taxon>Kineosporia</taxon>
    </lineage>
</organism>
<sequence>MDPRGQMMLSPGDVLAGYEIEGYIARGGMAVVYRARDLSLGRRVALKLIAPELATNDKFRQRFIRESELAASIDHPNVMPIYAAGEAEGVLYIAMRFVDGQDLGRLIAADGRLDPADVLPMFTQVAAALDTAHAHGLIHRDVKPGNILIANQPENHVYLTDFGLTKRSTSLSGFTTAGHFIGTISYVAPEQIAAQEVSHAADVYAMGCVLYEALSGRPPFQRDDDAAMLWAHMSAEPLPLAGYVPGIPAAVDEVIARAMTKDPQQRTQSCRAVIAELREAFRTGEIPPPQTGFSMSQRRAPADSMDDQPGLDEPILTPPAPAVLARTTNSRNRRTPWIVAAVAVIALLATAFFALPRWLEPEFVSYQGEDEATSWLAFDRPADWKAHPNLRKTCFCTNQYSAVLETGDWTNVIAAIRNGTSVEGLYAQQTTRMDLSDATAVSQHLETFLAKNKKELGTPVPTTVDDHAAWAVEGTLIASKDPTLRLSIRYLMVRAASGETDHIVLFTRDQDAEKLSDRLDRVQESIRLLED</sequence>
<keyword evidence="6" id="KW-0067">ATP-binding</keyword>
<evidence type="ECO:0000256" key="5">
    <source>
        <dbReference type="ARBA" id="ARBA00022777"/>
    </source>
</evidence>
<evidence type="ECO:0000256" key="1">
    <source>
        <dbReference type="ARBA" id="ARBA00012513"/>
    </source>
</evidence>
<feature type="transmembrane region" description="Helical" evidence="8">
    <location>
        <begin position="337"/>
        <end position="359"/>
    </location>
</feature>
<dbReference type="InterPro" id="IPR011009">
    <property type="entry name" value="Kinase-like_dom_sf"/>
</dbReference>
<keyword evidence="8" id="KW-0812">Transmembrane</keyword>
<dbReference type="Pfam" id="PF00069">
    <property type="entry name" value="Pkinase"/>
    <property type="match status" value="1"/>
</dbReference>
<evidence type="ECO:0000313" key="11">
    <source>
        <dbReference type="Proteomes" id="UP001138997"/>
    </source>
</evidence>
<dbReference type="PANTHER" id="PTHR43289">
    <property type="entry name" value="MITOGEN-ACTIVATED PROTEIN KINASE KINASE KINASE 20-RELATED"/>
    <property type="match status" value="1"/>
</dbReference>
<evidence type="ECO:0000256" key="7">
    <source>
        <dbReference type="SAM" id="MobiDB-lite"/>
    </source>
</evidence>
<dbReference type="EC" id="2.7.11.1" evidence="1"/>
<dbReference type="PANTHER" id="PTHR43289:SF6">
    <property type="entry name" value="SERINE_THREONINE-PROTEIN KINASE NEKL-3"/>
    <property type="match status" value="1"/>
</dbReference>
<dbReference type="PROSITE" id="PS50011">
    <property type="entry name" value="PROTEIN_KINASE_DOM"/>
    <property type="match status" value="1"/>
</dbReference>
<dbReference type="SUPFAM" id="SSF56112">
    <property type="entry name" value="Protein kinase-like (PK-like)"/>
    <property type="match status" value="1"/>
</dbReference>
<accession>A0A9X1NBI5</accession>
<dbReference type="GO" id="GO:0005524">
    <property type="term" value="F:ATP binding"/>
    <property type="evidence" value="ECO:0007669"/>
    <property type="project" value="UniProtKB-KW"/>
</dbReference>
<evidence type="ECO:0000313" key="10">
    <source>
        <dbReference type="EMBL" id="MCD5312182.1"/>
    </source>
</evidence>
<reference evidence="10" key="1">
    <citation type="submission" date="2021-11" db="EMBL/GenBank/DDBJ databases">
        <title>Streptomyces corallinus and Kineosporia corallina sp. nov., two new coral-derived marine actinobacteria.</title>
        <authorList>
            <person name="Buangrab K."/>
            <person name="Sutthacheep M."/>
            <person name="Yeemin T."/>
            <person name="Harunari E."/>
            <person name="Igarashi Y."/>
            <person name="Sripreechasak P."/>
            <person name="Kanchanasin P."/>
            <person name="Tanasupawat S."/>
            <person name="Phongsopitanun W."/>
        </authorList>
    </citation>
    <scope>NUCLEOTIDE SEQUENCE</scope>
    <source>
        <strain evidence="10">JCM 31032</strain>
    </source>
</reference>
<keyword evidence="5 10" id="KW-0418">Kinase</keyword>
<dbReference type="RefSeq" id="WP_231442135.1">
    <property type="nucleotide sequence ID" value="NZ_JAJOMB010000007.1"/>
</dbReference>
<evidence type="ECO:0000256" key="6">
    <source>
        <dbReference type="ARBA" id="ARBA00022840"/>
    </source>
</evidence>
<dbReference type="CDD" id="cd14014">
    <property type="entry name" value="STKc_PknB_like"/>
    <property type="match status" value="1"/>
</dbReference>
<evidence type="ECO:0000256" key="8">
    <source>
        <dbReference type="SAM" id="Phobius"/>
    </source>
</evidence>
<keyword evidence="8" id="KW-1133">Transmembrane helix</keyword>
<keyword evidence="2 10" id="KW-0723">Serine/threonine-protein kinase</keyword>
<dbReference type="Gene3D" id="1.10.510.10">
    <property type="entry name" value="Transferase(Phosphotransferase) domain 1"/>
    <property type="match status" value="1"/>
</dbReference>
<dbReference type="InterPro" id="IPR008271">
    <property type="entry name" value="Ser/Thr_kinase_AS"/>
</dbReference>
<keyword evidence="3" id="KW-0808">Transferase</keyword>
<feature type="region of interest" description="Disordered" evidence="7">
    <location>
        <begin position="285"/>
        <end position="308"/>
    </location>
</feature>
<evidence type="ECO:0000259" key="9">
    <source>
        <dbReference type="PROSITE" id="PS50011"/>
    </source>
</evidence>
<keyword evidence="11" id="KW-1185">Reference proteome</keyword>
<dbReference type="InterPro" id="IPR000719">
    <property type="entry name" value="Prot_kinase_dom"/>
</dbReference>
<dbReference type="SMART" id="SM00220">
    <property type="entry name" value="S_TKc"/>
    <property type="match status" value="1"/>
</dbReference>
<gene>
    <name evidence="10" type="ORF">LR394_14830</name>
</gene>
<proteinExistence type="predicted"/>
<dbReference type="Proteomes" id="UP001138997">
    <property type="component" value="Unassembled WGS sequence"/>
</dbReference>